<proteinExistence type="predicted"/>
<dbReference type="EMBL" id="WTYJ01000003">
    <property type="protein sequence ID" value="MXP00359.1"/>
    <property type="molecule type" value="Genomic_DNA"/>
</dbReference>
<name>A0A6I4U0H3_9SPHN</name>
<dbReference type="Proteomes" id="UP000469430">
    <property type="component" value="Unassembled WGS sequence"/>
</dbReference>
<dbReference type="InterPro" id="IPR037401">
    <property type="entry name" value="SnoaL-like"/>
</dbReference>
<comment type="caution">
    <text evidence="2">The sequence shown here is derived from an EMBL/GenBank/DDBJ whole genome shotgun (WGS) entry which is preliminary data.</text>
</comment>
<accession>A0A6I4U0H3</accession>
<keyword evidence="3" id="KW-1185">Reference proteome</keyword>
<dbReference type="RefSeq" id="WP_161392222.1">
    <property type="nucleotide sequence ID" value="NZ_JBHSCP010000002.1"/>
</dbReference>
<organism evidence="2 3">
    <name type="scientific">Croceibacterium xixiisoli</name>
    <dbReference type="NCBI Taxonomy" id="1476466"/>
    <lineage>
        <taxon>Bacteria</taxon>
        <taxon>Pseudomonadati</taxon>
        <taxon>Pseudomonadota</taxon>
        <taxon>Alphaproteobacteria</taxon>
        <taxon>Sphingomonadales</taxon>
        <taxon>Erythrobacteraceae</taxon>
        <taxon>Croceibacterium</taxon>
    </lineage>
</organism>
<reference evidence="2 3" key="1">
    <citation type="submission" date="2019-12" db="EMBL/GenBank/DDBJ databases">
        <title>Genomic-based taxomic classification of the family Erythrobacteraceae.</title>
        <authorList>
            <person name="Xu L."/>
        </authorList>
    </citation>
    <scope>NUCLEOTIDE SEQUENCE [LARGE SCALE GENOMIC DNA]</scope>
    <source>
        <strain evidence="2 3">S36</strain>
    </source>
</reference>
<evidence type="ECO:0000259" key="1">
    <source>
        <dbReference type="Pfam" id="PF12680"/>
    </source>
</evidence>
<dbReference type="SUPFAM" id="SSF54427">
    <property type="entry name" value="NTF2-like"/>
    <property type="match status" value="1"/>
</dbReference>
<dbReference type="Pfam" id="PF12680">
    <property type="entry name" value="SnoaL_2"/>
    <property type="match status" value="1"/>
</dbReference>
<dbReference type="Gene3D" id="3.10.450.50">
    <property type="match status" value="1"/>
</dbReference>
<dbReference type="OrthoDB" id="7508883at2"/>
<protein>
    <submittedName>
        <fullName evidence="2">Nuclear transport factor 2 family protein</fullName>
    </submittedName>
</protein>
<sequence>MAQLRSAEDYARYAAAFNARDYDAVFDFYDDNPRMAFFGIEITTRQQLRDFYGFLHQYVIETITVERIAVSESLAAVEGVIRIEATGDLTRETLDARGMAQFFPITKGDVQEMRQYIHYHLKDGKIASVGCALVP</sequence>
<gene>
    <name evidence="2" type="ORF">GRI97_15310</name>
</gene>
<dbReference type="InterPro" id="IPR032710">
    <property type="entry name" value="NTF2-like_dom_sf"/>
</dbReference>
<dbReference type="AlphaFoldDB" id="A0A6I4U0H3"/>
<evidence type="ECO:0000313" key="3">
    <source>
        <dbReference type="Proteomes" id="UP000469430"/>
    </source>
</evidence>
<evidence type="ECO:0000313" key="2">
    <source>
        <dbReference type="EMBL" id="MXP00359.1"/>
    </source>
</evidence>
<feature type="domain" description="SnoaL-like" evidence="1">
    <location>
        <begin position="11"/>
        <end position="128"/>
    </location>
</feature>